<dbReference type="EMBL" id="CDMY01000791">
    <property type="protein sequence ID" value="CEM33760.1"/>
    <property type="molecule type" value="Genomic_DNA"/>
</dbReference>
<keyword evidence="3" id="KW-1185">Reference proteome</keyword>
<feature type="compositionally biased region" description="Basic and acidic residues" evidence="1">
    <location>
        <begin position="334"/>
        <end position="354"/>
    </location>
</feature>
<feature type="compositionally biased region" description="Low complexity" evidence="1">
    <location>
        <begin position="379"/>
        <end position="395"/>
    </location>
</feature>
<evidence type="ECO:0000313" key="3">
    <source>
        <dbReference type="Proteomes" id="UP000041254"/>
    </source>
</evidence>
<dbReference type="VEuPathDB" id="CryptoDB:Vbra_18653"/>
<evidence type="ECO:0000313" key="2">
    <source>
        <dbReference type="EMBL" id="CEM33760.1"/>
    </source>
</evidence>
<accession>A0A0G4GTE4</accession>
<feature type="compositionally biased region" description="Basic and acidic residues" evidence="1">
    <location>
        <begin position="362"/>
        <end position="378"/>
    </location>
</feature>
<dbReference type="AlphaFoldDB" id="A0A0G4GTE4"/>
<evidence type="ECO:0000256" key="1">
    <source>
        <dbReference type="SAM" id="MobiDB-lite"/>
    </source>
</evidence>
<name>A0A0G4GTE4_VITBC</name>
<proteinExistence type="predicted"/>
<dbReference type="PhylomeDB" id="A0A0G4GTE4"/>
<reference evidence="2 3" key="1">
    <citation type="submission" date="2014-11" db="EMBL/GenBank/DDBJ databases">
        <authorList>
            <person name="Zhu J."/>
            <person name="Qi W."/>
            <person name="Song R."/>
        </authorList>
    </citation>
    <scope>NUCLEOTIDE SEQUENCE [LARGE SCALE GENOMIC DNA]</scope>
</reference>
<gene>
    <name evidence="2" type="ORF">Vbra_18653</name>
</gene>
<feature type="compositionally biased region" description="Low complexity" evidence="1">
    <location>
        <begin position="183"/>
        <end position="195"/>
    </location>
</feature>
<dbReference type="Proteomes" id="UP000041254">
    <property type="component" value="Unassembled WGS sequence"/>
</dbReference>
<feature type="region of interest" description="Disordered" evidence="1">
    <location>
        <begin position="174"/>
        <end position="209"/>
    </location>
</feature>
<protein>
    <submittedName>
        <fullName evidence="2">Uncharacterized protein</fullName>
    </submittedName>
</protein>
<feature type="region of interest" description="Disordered" evidence="1">
    <location>
        <begin position="334"/>
        <end position="415"/>
    </location>
</feature>
<organism evidence="2 3">
    <name type="scientific">Vitrella brassicaformis (strain CCMP3155)</name>
    <dbReference type="NCBI Taxonomy" id="1169540"/>
    <lineage>
        <taxon>Eukaryota</taxon>
        <taxon>Sar</taxon>
        <taxon>Alveolata</taxon>
        <taxon>Colpodellida</taxon>
        <taxon>Vitrellaceae</taxon>
        <taxon>Vitrella</taxon>
    </lineage>
</organism>
<sequence length="584" mass="64438">MQAVSDSRFHRMREQLDLMRDIADTLQTQCVDLSTAQEDVSERLSDRLMRIESDLHHMEQILESSQVGVGGAMAVDEEASEGPDNSKSDKAVRVDGGVSEDFEQGESKGQQQLQEGVGPLGVGSLTSEALCEATSSGFFLTKMSSLPPGGIDKGPAEMTEGNHHNTIIAPRALDQSASHSRGRSSSLPPRVVPPSLHDDASPSCQRSSGGQVRIGDFEFLHQLLVQNHAVACMDASQLPNQHDPQLEGNEFHLHERGSMSTCNEGPAQFRVSSLELAHVMSLLPPWDLGRRLLSKDLSSQSLPRCGRYVIDCSDPAMRSTWERMPSDVARKLGRRLDDDTTDQRPAVHLDEVHLRPSQNNDDEYRAPKTDPSKVDDTSRPAGSSSSSDAVSARLPSDARVGIPPATEKDSPLVNPGEMQTIRYQHDPRIEGTLFHLDERGNKPPRNDGPAASRLSPLDLGNIISFSQPWDLSQLCFSTDIASQAPIHQCAYLAIDWRDASTRDMCQRIPIPAARRLGRRLINLETLVVRYPIGSPLWCFDVWVSCRLMPRLAMILNQSRKPLGVDPYASEGQWWERESVTGPFP</sequence>
<dbReference type="InParanoid" id="A0A0G4GTE4"/>